<accession>A0ABD5QLD7</accession>
<organism evidence="1 2">
    <name type="scientific">Saliphagus infecundisoli</name>
    <dbReference type="NCBI Taxonomy" id="1849069"/>
    <lineage>
        <taxon>Archaea</taxon>
        <taxon>Methanobacteriati</taxon>
        <taxon>Methanobacteriota</taxon>
        <taxon>Stenosarchaea group</taxon>
        <taxon>Halobacteria</taxon>
        <taxon>Halobacteriales</taxon>
        <taxon>Natrialbaceae</taxon>
        <taxon>Saliphagus</taxon>
    </lineage>
</organism>
<dbReference type="RefSeq" id="WP_152424844.1">
    <property type="nucleotide sequence ID" value="NZ_JAIVEF010000077.1"/>
</dbReference>
<protein>
    <submittedName>
        <fullName evidence="1">Uncharacterized protein</fullName>
    </submittedName>
</protein>
<proteinExistence type="predicted"/>
<reference evidence="1 2" key="1">
    <citation type="journal article" date="2019" name="Int. J. Syst. Evol. Microbiol.">
        <title>The Global Catalogue of Microorganisms (GCM) 10K type strain sequencing project: providing services to taxonomists for standard genome sequencing and annotation.</title>
        <authorList>
            <consortium name="The Broad Institute Genomics Platform"/>
            <consortium name="The Broad Institute Genome Sequencing Center for Infectious Disease"/>
            <person name="Wu L."/>
            <person name="Ma J."/>
        </authorList>
    </citation>
    <scope>NUCLEOTIDE SEQUENCE [LARGE SCALE GENOMIC DNA]</scope>
    <source>
        <strain evidence="1 2">CGMCC 1.15824</strain>
    </source>
</reference>
<evidence type="ECO:0000313" key="2">
    <source>
        <dbReference type="Proteomes" id="UP001595925"/>
    </source>
</evidence>
<comment type="caution">
    <text evidence="1">The sequence shown here is derived from an EMBL/GenBank/DDBJ whole genome shotgun (WGS) entry which is preliminary data.</text>
</comment>
<dbReference type="Proteomes" id="UP001595925">
    <property type="component" value="Unassembled WGS sequence"/>
</dbReference>
<dbReference type="AlphaFoldDB" id="A0ABD5QLD7"/>
<keyword evidence="2" id="KW-1185">Reference proteome</keyword>
<gene>
    <name evidence="1" type="ORF">ACFPFO_21695</name>
</gene>
<dbReference type="EMBL" id="JBHSJG010000069">
    <property type="protein sequence ID" value="MFC4990314.1"/>
    <property type="molecule type" value="Genomic_DNA"/>
</dbReference>
<sequence length="232" mass="25159">MENNNRSQYVSRRKLLQTSGVSLAGSPLLISTVSGNEQQESCAECPDHIKDTDTATYYRVSDENGDHMIKKRKDTNTIEVAKVSSNDDTLKSASSQIALEESQYSTTARSYDSFSKRIGSCSSYYNNHYYKGANIITDENPHTISTSVLGGMICAALPIPGGRIAAIFAGGFCSGLAALVQEIIYDSSFTVGVWDRDSWRVPGISYGVGDHGSNYYELTRDGTATGVHTGSF</sequence>
<name>A0ABD5QLD7_9EURY</name>
<evidence type="ECO:0000313" key="1">
    <source>
        <dbReference type="EMBL" id="MFC4990314.1"/>
    </source>
</evidence>